<dbReference type="InterPro" id="IPR036388">
    <property type="entry name" value="WH-like_DNA-bd_sf"/>
</dbReference>
<dbReference type="NCBIfam" id="TIGR03760">
    <property type="entry name" value="ICE_TraI_Pfluor"/>
    <property type="match status" value="1"/>
</dbReference>
<keyword evidence="2" id="KW-0812">Transmembrane</keyword>
<evidence type="ECO:0000256" key="2">
    <source>
        <dbReference type="SAM" id="Phobius"/>
    </source>
</evidence>
<dbReference type="Gene3D" id="1.10.10.10">
    <property type="entry name" value="Winged helix-like DNA-binding domain superfamily/Winged helix DNA-binding domain"/>
    <property type="match status" value="1"/>
</dbReference>
<keyword evidence="5" id="KW-0238">DNA-binding</keyword>
<gene>
    <name evidence="5" type="ORF">HC231_18220</name>
</gene>
<feature type="transmembrane region" description="Helical" evidence="2">
    <location>
        <begin position="472"/>
        <end position="491"/>
    </location>
</feature>
<dbReference type="InterPro" id="IPR011119">
    <property type="entry name" value="Unchr_helicase_relaxase_TraI"/>
</dbReference>
<proteinExistence type="predicted"/>
<dbReference type="InterPro" id="IPR011093">
    <property type="entry name" value="TraI_2_C"/>
</dbReference>
<evidence type="ECO:0000259" key="4">
    <source>
        <dbReference type="Pfam" id="PF07515"/>
    </source>
</evidence>
<dbReference type="InterPro" id="IPR022391">
    <property type="entry name" value="ICE_relaxase_PFGI-1"/>
</dbReference>
<accession>A0ABX7UVK5</accession>
<dbReference type="Pfam" id="PF07515">
    <property type="entry name" value="TraI_2_C"/>
    <property type="match status" value="1"/>
</dbReference>
<dbReference type="InterPro" id="IPR036390">
    <property type="entry name" value="WH_DNA-bd_sf"/>
</dbReference>
<evidence type="ECO:0000313" key="5">
    <source>
        <dbReference type="EMBL" id="QTF09639.1"/>
    </source>
</evidence>
<dbReference type="GO" id="GO:0003677">
    <property type="term" value="F:DNA binding"/>
    <property type="evidence" value="ECO:0007669"/>
    <property type="project" value="UniProtKB-KW"/>
</dbReference>
<sequence>MLKAIRALLVGSRVAPAKSVLQSSSPACPAGYFIPVSAGQLLNPVSRKQCLQQLWESSALPGDLYRQFYLQPLEHLVTLMQSLPATQQGEYAGEGGLAEVTLQTTTFAVRLARGHMLPPGAAPEDQSAQNVLWNAVIFYAALCRYLPALSQIEGELLSGRPWLPGLTVPDEPYRFRFRVKPPEPALTTSQCALIAARLVPSDAITWLSTLPAAAQALMMIVARQHSPLPVIDEIVREAVRQARGDSLLAALPSGSLAIVSPAPLQTVTAAAGPLAPPEDLQSAASALPTVEAPSVESEPAAEVSKTPTADVLLSSALDEPVNDKPLAEMVVAPEPVAGTEEDMEALLSLMAVKVSAPEHQKTQNDELAVQEEPLTEENLAQESVIPTATEEHTDLTDQTVRRPEIKYEAIELPTETIDADLSLGELTPHLGRDMELFTEPTTEDKPGEHFWKWLSEGLNSDEIEVNTAGARVHFVSGFIFITVPGIFYLYLKQQGLDGNQREALQEDFERLEKHRRVKGKRFYFAHLYESADGSGPYKRTKGYLIKASLLFRGKNVPDDSKMLVIP</sequence>
<dbReference type="SUPFAM" id="SSF46785">
    <property type="entry name" value="Winged helix' DNA-binding domain"/>
    <property type="match status" value="1"/>
</dbReference>
<dbReference type="EMBL" id="CP050854">
    <property type="protein sequence ID" value="QTF09639.1"/>
    <property type="molecule type" value="Genomic_DNA"/>
</dbReference>
<dbReference type="Gene3D" id="1.10.3210.40">
    <property type="match status" value="1"/>
</dbReference>
<dbReference type="Pfam" id="PF07514">
    <property type="entry name" value="TraI_2"/>
    <property type="match status" value="1"/>
</dbReference>
<feature type="domain" description="Uncharacterised" evidence="3">
    <location>
        <begin position="31"/>
        <end position="241"/>
    </location>
</feature>
<organism evidence="5 6">
    <name type="scientific">Brenneria izadpanahii</name>
    <dbReference type="NCBI Taxonomy" id="2722756"/>
    <lineage>
        <taxon>Bacteria</taxon>
        <taxon>Pseudomonadati</taxon>
        <taxon>Pseudomonadota</taxon>
        <taxon>Gammaproteobacteria</taxon>
        <taxon>Enterobacterales</taxon>
        <taxon>Pectobacteriaceae</taxon>
        <taxon>Brenneria</taxon>
    </lineage>
</organism>
<keyword evidence="6" id="KW-1185">Reference proteome</keyword>
<protein>
    <submittedName>
        <fullName evidence="5">DNA-binding domain-containing protein</fullName>
    </submittedName>
</protein>
<evidence type="ECO:0000259" key="3">
    <source>
        <dbReference type="Pfam" id="PF07514"/>
    </source>
</evidence>
<feature type="compositionally biased region" description="Low complexity" evidence="1">
    <location>
        <begin position="290"/>
        <end position="304"/>
    </location>
</feature>
<dbReference type="RefSeq" id="WP_208228135.1">
    <property type="nucleotide sequence ID" value="NZ_CP050854.1"/>
</dbReference>
<dbReference type="Gene3D" id="2.40.10.200">
    <property type="entry name" value="STY4665 C-terminal domain-like"/>
    <property type="match status" value="1"/>
</dbReference>
<name>A0ABX7UVK5_9GAMM</name>
<evidence type="ECO:0000256" key="1">
    <source>
        <dbReference type="SAM" id="MobiDB-lite"/>
    </source>
</evidence>
<feature type="region of interest" description="Disordered" evidence="1">
    <location>
        <begin position="273"/>
        <end position="306"/>
    </location>
</feature>
<keyword evidence="2" id="KW-0472">Membrane</keyword>
<feature type="domain" description="Putative conjugal transfer nickase/helicase TraI C-terminal" evidence="4">
    <location>
        <begin position="447"/>
        <end position="563"/>
    </location>
</feature>
<reference evidence="5 6" key="1">
    <citation type="submission" date="2020-03" db="EMBL/GenBank/DDBJ databases">
        <authorList>
            <person name="Bakhshi Ganjeh M."/>
        </authorList>
    </citation>
    <scope>NUCLEOTIDE SEQUENCE [LARGE SCALE GENOMIC DNA]</scope>
    <source>
        <strain evidence="6">Iran 50</strain>
    </source>
</reference>
<evidence type="ECO:0000313" key="6">
    <source>
        <dbReference type="Proteomes" id="UP000671960"/>
    </source>
</evidence>
<dbReference type="Proteomes" id="UP000671960">
    <property type="component" value="Chromosome"/>
</dbReference>
<keyword evidence="2" id="KW-1133">Transmembrane helix</keyword>